<evidence type="ECO:0000313" key="1">
    <source>
        <dbReference type="EMBL" id="SDP92981.1"/>
    </source>
</evidence>
<protein>
    <submittedName>
        <fullName evidence="1">Uncharacterized protein</fullName>
    </submittedName>
</protein>
<reference evidence="2" key="1">
    <citation type="submission" date="2016-10" db="EMBL/GenBank/DDBJ databases">
        <authorList>
            <person name="Varghese N."/>
            <person name="Submissions S."/>
        </authorList>
    </citation>
    <scope>NUCLEOTIDE SEQUENCE [LARGE SCALE GENOMIC DNA]</scope>
    <source>
        <strain evidence="2">DSM 17101</strain>
    </source>
</reference>
<dbReference type="AlphaFoldDB" id="A0A1H0WQT2"/>
<dbReference type="RefSeq" id="WP_225978918.1">
    <property type="nucleotide sequence ID" value="NZ_CP028290.1"/>
</dbReference>
<sequence length="61" mass="6824">MNTLWFLLLLPVLRINACRMLATRSGWRALAARCPQYTPPGGDTVRFASARMGRMHGSPVH</sequence>
<gene>
    <name evidence="1" type="ORF">SAMN04489708_1486</name>
</gene>
<proteinExistence type="predicted"/>
<name>A0A1H0WQT2_9BURK</name>
<dbReference type="Proteomes" id="UP000199317">
    <property type="component" value="Unassembled WGS sequence"/>
</dbReference>
<keyword evidence="2" id="KW-1185">Reference proteome</keyword>
<evidence type="ECO:0000313" key="2">
    <source>
        <dbReference type="Proteomes" id="UP000199317"/>
    </source>
</evidence>
<dbReference type="EMBL" id="FNJL01000048">
    <property type="protein sequence ID" value="SDP92981.1"/>
    <property type="molecule type" value="Genomic_DNA"/>
</dbReference>
<organism evidence="1 2">
    <name type="scientific">Paracidovorax cattleyae</name>
    <dbReference type="NCBI Taxonomy" id="80868"/>
    <lineage>
        <taxon>Bacteria</taxon>
        <taxon>Pseudomonadati</taxon>
        <taxon>Pseudomonadota</taxon>
        <taxon>Betaproteobacteria</taxon>
        <taxon>Burkholderiales</taxon>
        <taxon>Comamonadaceae</taxon>
        <taxon>Paracidovorax</taxon>
    </lineage>
</organism>
<accession>A0A1H0WQT2</accession>